<dbReference type="Pfam" id="PF08241">
    <property type="entry name" value="Methyltransf_11"/>
    <property type="match status" value="1"/>
</dbReference>
<comment type="caution">
    <text evidence="3">The sequence shown here is derived from an EMBL/GenBank/DDBJ whole genome shotgun (WGS) entry which is preliminary data.</text>
</comment>
<evidence type="ECO:0000256" key="1">
    <source>
        <dbReference type="SAM" id="SignalP"/>
    </source>
</evidence>
<protein>
    <recommendedName>
        <fullName evidence="2">Methyltransferase type 11 domain-containing protein</fullName>
    </recommendedName>
</protein>
<dbReference type="InterPro" id="IPR029063">
    <property type="entry name" value="SAM-dependent_MTases_sf"/>
</dbReference>
<accession>A0ABD3M8U2</accession>
<keyword evidence="4" id="KW-1185">Reference proteome</keyword>
<dbReference type="AlphaFoldDB" id="A0ABD3M8U2"/>
<dbReference type="PANTHER" id="PTHR42912:SF93">
    <property type="entry name" value="N6-ADENOSINE-METHYLTRANSFERASE TMT1A"/>
    <property type="match status" value="1"/>
</dbReference>
<sequence>MKLSAITLALAQLLSFKSTAAFRAGNDGNGDLMKKALEEALLVNNPQETKPTSVADAPPIRNKILGTEVPCMFEYWSRPDIHTFGNVGFGGAVHAAMAPIATKIIDVKAYGGVDVRKNIAAELRMLVNKTGARVADLCCGVGMSTRALESAFHDAEELVGIDTSHEMISMAGAISGHNQAINLAIARYTELLKKVMPSTRASRDIETNPSPFRSASTQASYRIANAENTKLPNLSFDLVTIMYGFHEVPMEGRARILDEARRLLRRGGHLAIVDICPTYKPAEAMLAGEPFVLEYQQNIDSQLTSLNKFRFTKRKSVVPGHVNLWLLTAA</sequence>
<gene>
    <name evidence="3" type="ORF">ACHAWU_002042</name>
</gene>
<feature type="signal peptide" evidence="1">
    <location>
        <begin position="1"/>
        <end position="21"/>
    </location>
</feature>
<organism evidence="3 4">
    <name type="scientific">Discostella pseudostelligera</name>
    <dbReference type="NCBI Taxonomy" id="259834"/>
    <lineage>
        <taxon>Eukaryota</taxon>
        <taxon>Sar</taxon>
        <taxon>Stramenopiles</taxon>
        <taxon>Ochrophyta</taxon>
        <taxon>Bacillariophyta</taxon>
        <taxon>Coscinodiscophyceae</taxon>
        <taxon>Thalassiosirophycidae</taxon>
        <taxon>Stephanodiscales</taxon>
        <taxon>Stephanodiscaceae</taxon>
        <taxon>Discostella</taxon>
    </lineage>
</organism>
<dbReference type="SUPFAM" id="SSF53335">
    <property type="entry name" value="S-adenosyl-L-methionine-dependent methyltransferases"/>
    <property type="match status" value="1"/>
</dbReference>
<dbReference type="InterPro" id="IPR050508">
    <property type="entry name" value="Methyltransf_Superfamily"/>
</dbReference>
<dbReference type="InterPro" id="IPR013216">
    <property type="entry name" value="Methyltransf_11"/>
</dbReference>
<proteinExistence type="predicted"/>
<dbReference type="Proteomes" id="UP001530293">
    <property type="component" value="Unassembled WGS sequence"/>
</dbReference>
<evidence type="ECO:0000313" key="3">
    <source>
        <dbReference type="EMBL" id="KAL3759161.1"/>
    </source>
</evidence>
<feature type="domain" description="Methyltransferase type 11" evidence="2">
    <location>
        <begin position="136"/>
        <end position="272"/>
    </location>
</feature>
<name>A0ABD3M8U2_9STRA</name>
<keyword evidence="1" id="KW-0732">Signal</keyword>
<feature type="chain" id="PRO_5044776142" description="Methyltransferase type 11 domain-containing protein" evidence="1">
    <location>
        <begin position="22"/>
        <end position="330"/>
    </location>
</feature>
<evidence type="ECO:0000313" key="4">
    <source>
        <dbReference type="Proteomes" id="UP001530293"/>
    </source>
</evidence>
<reference evidence="3 4" key="1">
    <citation type="submission" date="2024-10" db="EMBL/GenBank/DDBJ databases">
        <title>Updated reference genomes for cyclostephanoid diatoms.</title>
        <authorList>
            <person name="Roberts W.R."/>
            <person name="Alverson A.J."/>
        </authorList>
    </citation>
    <scope>NUCLEOTIDE SEQUENCE [LARGE SCALE GENOMIC DNA]</scope>
    <source>
        <strain evidence="3 4">AJA232-27</strain>
    </source>
</reference>
<dbReference type="EMBL" id="JALLBG020000212">
    <property type="protein sequence ID" value="KAL3759161.1"/>
    <property type="molecule type" value="Genomic_DNA"/>
</dbReference>
<dbReference type="Gene3D" id="3.40.50.150">
    <property type="entry name" value="Vaccinia Virus protein VP39"/>
    <property type="match status" value="1"/>
</dbReference>
<evidence type="ECO:0000259" key="2">
    <source>
        <dbReference type="Pfam" id="PF08241"/>
    </source>
</evidence>
<dbReference type="PANTHER" id="PTHR42912">
    <property type="entry name" value="METHYLTRANSFERASE"/>
    <property type="match status" value="1"/>
</dbReference>